<dbReference type="PANTHER" id="PTHR42736:SF1">
    <property type="entry name" value="PROTEIN-GLUTAMINE GAMMA-GLUTAMYLTRANSFERASE"/>
    <property type="match status" value="1"/>
</dbReference>
<dbReference type="SUPFAM" id="SSF54001">
    <property type="entry name" value="Cysteine proteinases"/>
    <property type="match status" value="1"/>
</dbReference>
<feature type="transmembrane region" description="Helical" evidence="2">
    <location>
        <begin position="102"/>
        <end position="121"/>
    </location>
</feature>
<evidence type="ECO:0000313" key="4">
    <source>
        <dbReference type="EMBL" id="OAQ55467.1"/>
    </source>
</evidence>
<comment type="caution">
    <text evidence="4">The sequence shown here is derived from an EMBL/GenBank/DDBJ whole genome shotgun (WGS) entry which is preliminary data.</text>
</comment>
<reference evidence="4 5" key="1">
    <citation type="submission" date="2016-04" db="EMBL/GenBank/DDBJ databases">
        <title>Draft genome of an Enterococcus thailandicus strain isolated from bovine feces.</title>
        <authorList>
            <person name="Beukers A.G."/>
            <person name="Zaheer R."/>
            <person name="Goji N."/>
            <person name="Cook S.R."/>
            <person name="Amoako K."/>
            <person name="Chaves A.V."/>
            <person name="Ward M.P."/>
            <person name="Mcallister T.A."/>
        </authorList>
    </citation>
    <scope>NUCLEOTIDE SEQUENCE [LARGE SCALE GENOMIC DNA]</scope>
    <source>
        <strain evidence="4 5">F0711D 46</strain>
    </source>
</reference>
<proteinExistence type="predicted"/>
<feature type="transmembrane region" description="Helical" evidence="2">
    <location>
        <begin position="182"/>
        <end position="203"/>
    </location>
</feature>
<keyword evidence="5" id="KW-1185">Reference proteome</keyword>
<feature type="transmembrane region" description="Helical" evidence="2">
    <location>
        <begin position="34"/>
        <end position="51"/>
    </location>
</feature>
<feature type="transmembrane region" description="Helical" evidence="2">
    <location>
        <begin position="12"/>
        <end position="28"/>
    </location>
</feature>
<dbReference type="PANTHER" id="PTHR42736">
    <property type="entry name" value="PROTEIN-GLUTAMINE GAMMA-GLUTAMYLTRANSFERASE"/>
    <property type="match status" value="1"/>
</dbReference>
<dbReference type="AlphaFoldDB" id="A0A179EQF8"/>
<dbReference type="Pfam" id="PF01841">
    <property type="entry name" value="Transglut_core"/>
    <property type="match status" value="1"/>
</dbReference>
<dbReference type="InterPro" id="IPR002931">
    <property type="entry name" value="Transglutaminase-like"/>
</dbReference>
<feature type="transmembrane region" description="Helical" evidence="2">
    <location>
        <begin position="58"/>
        <end position="75"/>
    </location>
</feature>
<feature type="compositionally biased region" description="Low complexity" evidence="1">
    <location>
        <begin position="558"/>
        <end position="579"/>
    </location>
</feature>
<feature type="region of interest" description="Disordered" evidence="1">
    <location>
        <begin position="542"/>
        <end position="582"/>
    </location>
</feature>
<dbReference type="InterPro" id="IPR038765">
    <property type="entry name" value="Papain-like_cys_pep_sf"/>
</dbReference>
<evidence type="ECO:0000256" key="2">
    <source>
        <dbReference type="SAM" id="Phobius"/>
    </source>
</evidence>
<feature type="transmembrane region" description="Helical" evidence="2">
    <location>
        <begin position="153"/>
        <end position="170"/>
    </location>
</feature>
<evidence type="ECO:0000313" key="5">
    <source>
        <dbReference type="Proteomes" id="UP000078516"/>
    </source>
</evidence>
<sequence length="723" mass="82718">MNLSAKKWWRSFYAFLLLSAGAPTFLTANDLTTSLPLIATIGIFCLIIRLVSSKIIRVILAFFAILVSLFVYFPPATVRSNWFFELTSQIQSEFNELVTNQFHYFPELPAFILMLCLVYLLATLTIDYDLWALPFLALVLYFMMLSIFREFDLLTECIFIVIILFSYLFIRQLSLLPKKSNRWLFVFFATVILLGSLSISAWIPTRLPEVTQIIEAKSAPVREFFNKQGLYARIRTFQEAGRSRTGFSENDETLGGPIYDQTDIVFTAVQESGHYYKIQNKGVYTGTGWTENSRDSFKINELPHQLLNYPETIVAEPTTLQLTTEEQTFLPYSYGNSSLTAFPLMQDSALFFLPDTQRFVLDKSSSFTATFTIANLSYTYEMLVDSVLTGADQAEHQTELQLPENLPKRITSLAEEITTTKTTLLHQVLAIQDYLKSSGEFRYSKVDTPHTPANRDYVDHFLFDSKVGYCDNFSSAMVVLLRTLGIPARWTKGFTMGYQTGSHSNGLKEYSILNSNAHSWPEVYFPGFGWLPFEPTPAFANPATAQSEQETTPTAVPESQSQSSAAETTAVSSTTGSEAITSTEDNPIFSDTTIADRSLWKFVVFFLFIFLLVPLLIPSFRQKVRWHIFYYQVAFFASDSQRTYQQLLAHVEKLFPRQRAESLQDYSYRVEKAISMHQHLIKLTKNYEETIYGQNQAMHFDKETYLTIIKTISKSLHFFSKRN</sequence>
<keyword evidence="2" id="KW-1133">Transmembrane helix</keyword>
<name>A0A179EQF8_ENTTH</name>
<organism evidence="4 5">
    <name type="scientific">Enterococcus thailandicus</name>
    <dbReference type="NCBI Taxonomy" id="417368"/>
    <lineage>
        <taxon>Bacteria</taxon>
        <taxon>Bacillati</taxon>
        <taxon>Bacillota</taxon>
        <taxon>Bacilli</taxon>
        <taxon>Lactobacillales</taxon>
        <taxon>Enterococcaceae</taxon>
        <taxon>Enterococcus</taxon>
    </lineage>
</organism>
<feature type="transmembrane region" description="Helical" evidence="2">
    <location>
        <begin position="128"/>
        <end position="147"/>
    </location>
</feature>
<dbReference type="SMART" id="SM00460">
    <property type="entry name" value="TGc"/>
    <property type="match status" value="1"/>
</dbReference>
<dbReference type="Proteomes" id="UP000078516">
    <property type="component" value="Unassembled WGS sequence"/>
</dbReference>
<accession>A0A179EQF8</accession>
<keyword evidence="2" id="KW-0812">Transmembrane</keyword>
<keyword evidence="2" id="KW-0472">Membrane</keyword>
<feature type="domain" description="Transglutaminase-like" evidence="3">
    <location>
        <begin position="462"/>
        <end position="537"/>
    </location>
</feature>
<evidence type="ECO:0000259" key="3">
    <source>
        <dbReference type="SMART" id="SM00460"/>
    </source>
</evidence>
<evidence type="ECO:0000256" key="1">
    <source>
        <dbReference type="SAM" id="MobiDB-lite"/>
    </source>
</evidence>
<dbReference type="Gene3D" id="3.10.620.30">
    <property type="match status" value="1"/>
</dbReference>
<gene>
    <name evidence="4" type="ORF">A6E74_08205</name>
</gene>
<dbReference type="RefSeq" id="WP_067483964.1">
    <property type="nucleotide sequence ID" value="NZ_LWMN01000013.1"/>
</dbReference>
<feature type="compositionally biased region" description="Polar residues" evidence="1">
    <location>
        <begin position="543"/>
        <end position="554"/>
    </location>
</feature>
<feature type="transmembrane region" description="Helical" evidence="2">
    <location>
        <begin position="599"/>
        <end position="617"/>
    </location>
</feature>
<dbReference type="InterPro" id="IPR052901">
    <property type="entry name" value="Bact_TGase-like"/>
</dbReference>
<protein>
    <recommendedName>
        <fullName evidence="3">Transglutaminase-like domain-containing protein</fullName>
    </recommendedName>
</protein>
<dbReference type="EMBL" id="LWMN01000013">
    <property type="protein sequence ID" value="OAQ55467.1"/>
    <property type="molecule type" value="Genomic_DNA"/>
</dbReference>